<dbReference type="OrthoDB" id="1956211at2"/>
<dbReference type="Proteomes" id="UP000000269">
    <property type="component" value="Chromosome"/>
</dbReference>
<evidence type="ECO:0000313" key="2">
    <source>
        <dbReference type="Proteomes" id="UP000000269"/>
    </source>
</evidence>
<protein>
    <submittedName>
        <fullName evidence="1">Uncharacterized protein</fullName>
    </submittedName>
</protein>
<organism evidence="1 2">
    <name type="scientific">Alkaliphilus oremlandii (strain OhILAs)</name>
    <name type="common">Clostridium oremlandii (strain OhILAs)</name>
    <dbReference type="NCBI Taxonomy" id="350688"/>
    <lineage>
        <taxon>Bacteria</taxon>
        <taxon>Bacillati</taxon>
        <taxon>Bacillota</taxon>
        <taxon>Clostridia</taxon>
        <taxon>Peptostreptococcales</taxon>
        <taxon>Natronincolaceae</taxon>
        <taxon>Alkaliphilus</taxon>
    </lineage>
</organism>
<name>A8MEB4_ALKOO</name>
<accession>A8MEB4</accession>
<reference evidence="2" key="1">
    <citation type="submission" date="2007-10" db="EMBL/GenBank/DDBJ databases">
        <title>Complete genome of Alkaliphilus oremlandii OhILAs.</title>
        <authorList>
            <person name="Copeland A."/>
            <person name="Lucas S."/>
            <person name="Lapidus A."/>
            <person name="Barry K."/>
            <person name="Detter J.C."/>
            <person name="Glavina del Rio T."/>
            <person name="Hammon N."/>
            <person name="Israni S."/>
            <person name="Dalin E."/>
            <person name="Tice H."/>
            <person name="Pitluck S."/>
            <person name="Chain P."/>
            <person name="Malfatti S."/>
            <person name="Shin M."/>
            <person name="Vergez L."/>
            <person name="Schmutz J."/>
            <person name="Larimer F."/>
            <person name="Land M."/>
            <person name="Hauser L."/>
            <person name="Kyrpides N."/>
            <person name="Mikhailova N."/>
            <person name="Stolz J.F."/>
            <person name="Dawson A."/>
            <person name="Fisher E."/>
            <person name="Crable B."/>
            <person name="Perera E."/>
            <person name="Lisak J."/>
            <person name="Ranganathan M."/>
            <person name="Basu P."/>
            <person name="Richardson P."/>
        </authorList>
    </citation>
    <scope>NUCLEOTIDE SEQUENCE [LARGE SCALE GENOMIC DNA]</scope>
    <source>
        <strain evidence="2">OhILAs</strain>
    </source>
</reference>
<sequence length="55" mass="6883">MERKKIIRSTVKDKFDYEEDIYDKLSNLEKGRKETPYFKRIKKTEFDYEKDPYEP</sequence>
<dbReference type="KEGG" id="aoe:Clos_0015"/>
<dbReference type="RefSeq" id="WP_012157900.1">
    <property type="nucleotide sequence ID" value="NC_009922.1"/>
</dbReference>
<dbReference type="AlphaFoldDB" id="A8MEB4"/>
<dbReference type="EMBL" id="CP000853">
    <property type="protein sequence ID" value="ABW17585.1"/>
    <property type="molecule type" value="Genomic_DNA"/>
</dbReference>
<gene>
    <name evidence="1" type="ordered locus">Clos_0015</name>
</gene>
<evidence type="ECO:0000313" key="1">
    <source>
        <dbReference type="EMBL" id="ABW17585.1"/>
    </source>
</evidence>
<dbReference type="HOGENOM" id="CLU_3021638_0_0_9"/>
<proteinExistence type="predicted"/>
<keyword evidence="2" id="KW-1185">Reference proteome</keyword>